<dbReference type="AlphaFoldDB" id="A0A841CLY9"/>
<comment type="caution">
    <text evidence="1">The sequence shown here is derived from an EMBL/GenBank/DDBJ whole genome shotgun (WGS) entry which is preliminary data.</text>
</comment>
<organism evidence="1 2">
    <name type="scientific">Saccharothrix tamanrassetensis</name>
    <dbReference type="NCBI Taxonomy" id="1051531"/>
    <lineage>
        <taxon>Bacteria</taxon>
        <taxon>Bacillati</taxon>
        <taxon>Actinomycetota</taxon>
        <taxon>Actinomycetes</taxon>
        <taxon>Pseudonocardiales</taxon>
        <taxon>Pseudonocardiaceae</taxon>
        <taxon>Saccharothrix</taxon>
    </lineage>
</organism>
<accession>A0A841CLY9</accession>
<evidence type="ECO:0000313" key="2">
    <source>
        <dbReference type="Proteomes" id="UP000547510"/>
    </source>
</evidence>
<evidence type="ECO:0000313" key="1">
    <source>
        <dbReference type="EMBL" id="MBB5957107.1"/>
    </source>
</evidence>
<reference evidence="1 2" key="1">
    <citation type="submission" date="2020-08" db="EMBL/GenBank/DDBJ databases">
        <title>Genomic Encyclopedia of Type Strains, Phase III (KMG-III): the genomes of soil and plant-associated and newly described type strains.</title>
        <authorList>
            <person name="Whitman W."/>
        </authorList>
    </citation>
    <scope>NUCLEOTIDE SEQUENCE [LARGE SCALE GENOMIC DNA]</scope>
    <source>
        <strain evidence="1 2">CECT 8640</strain>
    </source>
</reference>
<dbReference type="EMBL" id="JACHJN010000005">
    <property type="protein sequence ID" value="MBB5957107.1"/>
    <property type="molecule type" value="Genomic_DNA"/>
</dbReference>
<keyword evidence="2" id="KW-1185">Reference proteome</keyword>
<proteinExistence type="predicted"/>
<dbReference type="RefSeq" id="WP_246440438.1">
    <property type="nucleotide sequence ID" value="NZ_JACHJN010000005.1"/>
</dbReference>
<name>A0A841CLY9_9PSEU</name>
<gene>
    <name evidence="1" type="ORF">FHS29_003700</name>
</gene>
<dbReference type="Proteomes" id="UP000547510">
    <property type="component" value="Unassembled WGS sequence"/>
</dbReference>
<protein>
    <submittedName>
        <fullName evidence="1">Uncharacterized protein</fullName>
    </submittedName>
</protein>
<sequence>MRTTVQVSYGDGGRWKPVPLVKLGERRVAAVSHPAGAKHVSLRASAEDKDGNAVEQTIIRAYALK</sequence>